<dbReference type="Proteomes" id="UP001437256">
    <property type="component" value="Unassembled WGS sequence"/>
</dbReference>
<keyword evidence="2" id="KW-1185">Reference proteome</keyword>
<sequence length="277" mass="31053">MIPERQSFPSPPTAAVETVEDGVTKLRNMDDVEKKVAKMERKLAEMEEAESPHTLFLDMPSELPSRYQRIIKRVAKNGRSDLESGYLDILCDASNRFWAQIISRKCAKFIRNLQGTSVVPTLVYEHPKLVAGHRVVVVEFPGDPMSGIPHYPNKRTLLALASRLLEHMVTLVEKDILRIHLEPDDVFFDLTSTEVKHFNHARVSTGKSKDRDIVQVARRLFASLSDRAGSAGPVLKKLSDKLLRSTLASQRSAMSGSMKSDALTALKDAVEFIRTCQ</sequence>
<comment type="caution">
    <text evidence="1">The sequence shown here is derived from an EMBL/GenBank/DDBJ whole genome shotgun (WGS) entry which is preliminary data.</text>
</comment>
<reference evidence="1 2" key="1">
    <citation type="submission" date="2024-05" db="EMBL/GenBank/DDBJ databases">
        <title>A draft genome resource for the thread blight pathogen Marasmius tenuissimus strain MS-2.</title>
        <authorList>
            <person name="Yulfo-Soto G.E."/>
            <person name="Baruah I.K."/>
            <person name="Amoako-Attah I."/>
            <person name="Bukari Y."/>
            <person name="Meinhardt L.W."/>
            <person name="Bailey B.A."/>
            <person name="Cohen S.P."/>
        </authorList>
    </citation>
    <scope>NUCLEOTIDE SEQUENCE [LARGE SCALE GENOMIC DNA]</scope>
    <source>
        <strain evidence="1 2">MS-2</strain>
    </source>
</reference>
<dbReference type="EMBL" id="JBBXMP010000009">
    <property type="protein sequence ID" value="KAL0069983.1"/>
    <property type="molecule type" value="Genomic_DNA"/>
</dbReference>
<protein>
    <submittedName>
        <fullName evidence="1">Uncharacterized protein</fullName>
    </submittedName>
</protein>
<evidence type="ECO:0000313" key="2">
    <source>
        <dbReference type="Proteomes" id="UP001437256"/>
    </source>
</evidence>
<evidence type="ECO:0000313" key="1">
    <source>
        <dbReference type="EMBL" id="KAL0069983.1"/>
    </source>
</evidence>
<gene>
    <name evidence="1" type="ORF">AAF712_002880</name>
</gene>
<organism evidence="1 2">
    <name type="scientific">Marasmius tenuissimus</name>
    <dbReference type="NCBI Taxonomy" id="585030"/>
    <lineage>
        <taxon>Eukaryota</taxon>
        <taxon>Fungi</taxon>
        <taxon>Dikarya</taxon>
        <taxon>Basidiomycota</taxon>
        <taxon>Agaricomycotina</taxon>
        <taxon>Agaricomycetes</taxon>
        <taxon>Agaricomycetidae</taxon>
        <taxon>Agaricales</taxon>
        <taxon>Marasmiineae</taxon>
        <taxon>Marasmiaceae</taxon>
        <taxon>Marasmius</taxon>
    </lineage>
</organism>
<accession>A0ABR3A8R0</accession>
<name>A0ABR3A8R0_9AGAR</name>
<proteinExistence type="predicted"/>